<gene>
    <name evidence="10" type="primary">agaC_3</name>
    <name evidence="10" type="ORF">NCTC7928_02303</name>
</gene>
<keyword evidence="3" id="KW-1003">Cell membrane</keyword>
<keyword evidence="2" id="KW-0813">Transport</keyword>
<dbReference type="Proteomes" id="UP000254877">
    <property type="component" value="Unassembled WGS sequence"/>
</dbReference>
<feature type="transmembrane region" description="Helical" evidence="9">
    <location>
        <begin position="96"/>
        <end position="120"/>
    </location>
</feature>
<evidence type="ECO:0000313" key="10">
    <source>
        <dbReference type="EMBL" id="STF41694.1"/>
    </source>
</evidence>
<dbReference type="EMBL" id="UGAB01000002">
    <property type="protein sequence ID" value="STF41694.1"/>
    <property type="molecule type" value="Genomic_DNA"/>
</dbReference>
<dbReference type="InterPro" id="IPR004700">
    <property type="entry name" value="PTS_IIC_man"/>
</dbReference>
<keyword evidence="4" id="KW-0762">Sugar transport</keyword>
<evidence type="ECO:0000256" key="9">
    <source>
        <dbReference type="SAM" id="Phobius"/>
    </source>
</evidence>
<keyword evidence="6 9" id="KW-0812">Transmembrane</keyword>
<evidence type="ECO:0000256" key="8">
    <source>
        <dbReference type="ARBA" id="ARBA00023136"/>
    </source>
</evidence>
<reference evidence="10 11" key="1">
    <citation type="submission" date="2018-06" db="EMBL/GenBank/DDBJ databases">
        <authorList>
            <consortium name="Pathogen Informatics"/>
            <person name="Doyle S."/>
        </authorList>
    </citation>
    <scope>NUCLEOTIDE SEQUENCE [LARGE SCALE GENOMIC DNA]</scope>
    <source>
        <strain evidence="10 11">NCTC7928</strain>
    </source>
</reference>
<dbReference type="PANTHER" id="PTHR32502:SF8">
    <property type="entry name" value="N-ACETYLGALACTOSAMINE PERMEASE IIC COMPONENT 1"/>
    <property type="match status" value="1"/>
</dbReference>
<organism evidence="10 11">
    <name type="scientific">Escherichia coli</name>
    <dbReference type="NCBI Taxonomy" id="562"/>
    <lineage>
        <taxon>Bacteria</taxon>
        <taxon>Pseudomonadati</taxon>
        <taxon>Pseudomonadota</taxon>
        <taxon>Gammaproteobacteria</taxon>
        <taxon>Enterobacterales</taxon>
        <taxon>Enterobacteriaceae</taxon>
        <taxon>Escherichia</taxon>
    </lineage>
</organism>
<evidence type="ECO:0000256" key="7">
    <source>
        <dbReference type="ARBA" id="ARBA00022989"/>
    </source>
</evidence>
<evidence type="ECO:0000256" key="3">
    <source>
        <dbReference type="ARBA" id="ARBA00022475"/>
    </source>
</evidence>
<dbReference type="AlphaFoldDB" id="A0A376LD70"/>
<dbReference type="GO" id="GO:0009401">
    <property type="term" value="P:phosphoenolpyruvate-dependent sugar phosphotransferase system"/>
    <property type="evidence" value="ECO:0007669"/>
    <property type="project" value="UniProtKB-KW"/>
</dbReference>
<keyword evidence="5" id="KW-0598">Phosphotransferase system</keyword>
<accession>A0A376LD70</accession>
<dbReference type="GO" id="GO:0005886">
    <property type="term" value="C:plasma membrane"/>
    <property type="evidence" value="ECO:0007669"/>
    <property type="project" value="UniProtKB-SubCell"/>
</dbReference>
<evidence type="ECO:0000256" key="5">
    <source>
        <dbReference type="ARBA" id="ARBA00022683"/>
    </source>
</evidence>
<dbReference type="PANTHER" id="PTHR32502">
    <property type="entry name" value="N-ACETYLGALACTOSAMINE PERMEASE II COMPONENT-RELATED"/>
    <property type="match status" value="1"/>
</dbReference>
<comment type="subcellular location">
    <subcellularLocation>
        <location evidence="1">Cell membrane</location>
        <topology evidence="1">Multi-pass membrane protein</topology>
    </subcellularLocation>
</comment>
<evidence type="ECO:0000256" key="2">
    <source>
        <dbReference type="ARBA" id="ARBA00022448"/>
    </source>
</evidence>
<keyword evidence="8 9" id="KW-0472">Membrane</keyword>
<sequence>MHEITLLQGLSLAALVFVLGIDFWLEALFLFRPIIVCTLTGAILGDIQTGLITGGLTELAFAGLTPAGGVQPPNPIMAGLMTTVIAWSTGVDAKTAIGLGLPFSLLMQYVILFFCSSIPLSHYL</sequence>
<protein>
    <submittedName>
        <fullName evidence="10">N-acetylgalactosamine-specific PTS system EIIC component 1</fullName>
    </submittedName>
</protein>
<dbReference type="InterPro" id="IPR050303">
    <property type="entry name" value="GatZ_KbaZ_carbometab"/>
</dbReference>
<dbReference type="PROSITE" id="PS51106">
    <property type="entry name" value="PTS_EIIC_TYPE_4"/>
    <property type="match status" value="1"/>
</dbReference>
<evidence type="ECO:0000256" key="4">
    <source>
        <dbReference type="ARBA" id="ARBA00022597"/>
    </source>
</evidence>
<evidence type="ECO:0000313" key="11">
    <source>
        <dbReference type="Proteomes" id="UP000254877"/>
    </source>
</evidence>
<proteinExistence type="predicted"/>
<evidence type="ECO:0000256" key="6">
    <source>
        <dbReference type="ARBA" id="ARBA00022692"/>
    </source>
</evidence>
<keyword evidence="7 9" id="KW-1133">Transmembrane helix</keyword>
<evidence type="ECO:0000256" key="1">
    <source>
        <dbReference type="ARBA" id="ARBA00004651"/>
    </source>
</evidence>
<name>A0A376LD70_ECOLX</name>
<dbReference type="Pfam" id="PF03609">
    <property type="entry name" value="EII-Sor"/>
    <property type="match status" value="1"/>
</dbReference>